<organism evidence="2 3">
    <name type="scientific">Ridgeia piscesae</name>
    <name type="common">Tubeworm</name>
    <dbReference type="NCBI Taxonomy" id="27915"/>
    <lineage>
        <taxon>Eukaryota</taxon>
        <taxon>Metazoa</taxon>
        <taxon>Spiralia</taxon>
        <taxon>Lophotrochozoa</taxon>
        <taxon>Annelida</taxon>
        <taxon>Polychaeta</taxon>
        <taxon>Sedentaria</taxon>
        <taxon>Canalipalpata</taxon>
        <taxon>Sabellida</taxon>
        <taxon>Siboglinidae</taxon>
        <taxon>Ridgeia</taxon>
    </lineage>
</organism>
<dbReference type="Proteomes" id="UP001209878">
    <property type="component" value="Unassembled WGS sequence"/>
</dbReference>
<keyword evidence="3" id="KW-1185">Reference proteome</keyword>
<feature type="region of interest" description="Disordered" evidence="1">
    <location>
        <begin position="511"/>
        <end position="544"/>
    </location>
</feature>
<protein>
    <submittedName>
        <fullName evidence="2">Uncharacterized protein</fullName>
    </submittedName>
</protein>
<proteinExistence type="predicted"/>
<dbReference type="AlphaFoldDB" id="A0AAD9P5A5"/>
<comment type="caution">
    <text evidence="2">The sequence shown here is derived from an EMBL/GenBank/DDBJ whole genome shotgun (WGS) entry which is preliminary data.</text>
</comment>
<feature type="compositionally biased region" description="Gly residues" evidence="1">
    <location>
        <begin position="119"/>
        <end position="130"/>
    </location>
</feature>
<feature type="region of interest" description="Disordered" evidence="1">
    <location>
        <begin position="898"/>
        <end position="935"/>
    </location>
</feature>
<dbReference type="PANTHER" id="PTHR31513:SF2">
    <property type="entry name" value="MRAZ"/>
    <property type="match status" value="1"/>
</dbReference>
<accession>A0AAD9P5A5</accession>
<gene>
    <name evidence="2" type="ORF">NP493_132g02149</name>
</gene>
<dbReference type="PANTHER" id="PTHR31513">
    <property type="entry name" value="EPHRIN TYPE-B RECEPTOR"/>
    <property type="match status" value="1"/>
</dbReference>
<evidence type="ECO:0000313" key="3">
    <source>
        <dbReference type="Proteomes" id="UP001209878"/>
    </source>
</evidence>
<feature type="compositionally biased region" description="Gly residues" evidence="1">
    <location>
        <begin position="901"/>
        <end position="913"/>
    </location>
</feature>
<name>A0AAD9P5A5_RIDPI</name>
<dbReference type="EMBL" id="JAODUO010000132">
    <property type="protein sequence ID" value="KAK2188423.1"/>
    <property type="molecule type" value="Genomic_DNA"/>
</dbReference>
<reference evidence="2" key="1">
    <citation type="journal article" date="2023" name="Mol. Biol. Evol.">
        <title>Third-Generation Sequencing Reveals the Adaptive Role of the Epigenome in Three Deep-Sea Polychaetes.</title>
        <authorList>
            <person name="Perez M."/>
            <person name="Aroh O."/>
            <person name="Sun Y."/>
            <person name="Lan Y."/>
            <person name="Juniper S.K."/>
            <person name="Young C.R."/>
            <person name="Angers B."/>
            <person name="Qian P.Y."/>
        </authorList>
    </citation>
    <scope>NUCLEOTIDE SEQUENCE</scope>
    <source>
        <strain evidence="2">R07B-5</strain>
    </source>
</reference>
<sequence length="935" mass="98518">MTQPGNFSFDTFTVKAGGNGQFTNITDLIYLQVSEIHVKYRGTLYMNHAEISSSFAWIESQGTLRLDGKGYAAEEGRGRGFTLNNIGYGAGHGGFGGVIISETEAAEPHDSVYTPSDAGSGGGSGRGTGGAGGGKLLWRVGQNIEINGRLMLNGIDGSDTDAGGGSGGSVILYTTNITGHGVINVVGGSGTGKGTGGAGGRAAIHCRWRYWYGGQFKDRGGSGGSNWDLTRGAAAGTVYVENNYRPLEYRILKYMPGTNNTYFEVDHKYVHVDNENRKVPVATMIMEPQTTTYEFDEMELTGDSRLVFYHVPGSLVNVTVHRFIGDKTGRVHIRDHQKLFSEFVESISNVTEAPCSYVIDSGAELLLPTEVRLHGTNTELDGMITGVHHLYIEAGSTVTVSSTAQTALMEDEEYIDVSIKGNISFATVNLRKDGLLQLRKIQSDLTMTTGFLEVKYKGVIQMNHGYLDSGDADIEMEGRIDLKGRGYTAGHGEDVGSSGCGGSYGGRAGGGGSGTCPELSHGSTFRPTDLGSGGSGSGGGSGGGHANIRVGRMFSLDGLVTVAGGNATNGGGGSGGTLLIEAYNMSGHGVFNASGGSGSGVGGGGSGGRIAVHITFSNLYGGNYVASGGQGGSTCSLPKCIGGPGTIYKYESNHGPQYRELKYNPRLNVTTVKPEHSTLTVDNLDLITDNPAVIMETNTVYYEFDEVQVEGHSYVHFYQPNTTAIVNVVIHELTGNKKGLVRVQHRQRVIINFVESTHTYLDAPCGFHVDRGGVVVLPTKVVILAEKVILEGRMTGVDELIIERQGEFVISGDAHTGSLPDLILWYVDNKDDQYTPGHVQLQILSIQNAGQFTSDMGSLKPLVDAGDIVVKAGGLLALHCPATQLNCTMLEVEKTSRIDGTGHGFPGGQGPGQGTAATREASGGGHGGRGKKIAK</sequence>
<feature type="region of interest" description="Disordered" evidence="1">
    <location>
        <begin position="108"/>
        <end position="130"/>
    </location>
</feature>
<feature type="compositionally biased region" description="Gly residues" evidence="1">
    <location>
        <begin position="531"/>
        <end position="544"/>
    </location>
</feature>
<evidence type="ECO:0000256" key="1">
    <source>
        <dbReference type="SAM" id="MobiDB-lite"/>
    </source>
</evidence>
<evidence type="ECO:0000313" key="2">
    <source>
        <dbReference type="EMBL" id="KAK2188423.1"/>
    </source>
</evidence>